<dbReference type="EMBL" id="FOCI01000026">
    <property type="protein sequence ID" value="SEN69222.1"/>
    <property type="molecule type" value="Genomic_DNA"/>
</dbReference>
<sequence>MLKFIIGTFAILGATFYVLSGGAAFEPEVRQAVAEPEAPPVVNATPAPVDAPATPEPVVADAAPAIAVEAPAPETVTAEAVALDTAPVFDGTIDGVAGIAPAFTSLAAPAPGAPATASLSALRAVAGRAVNMREGPDTSFAVIDTLPQGTQAEIIASDDSGWVQVQIPATGQTGWIAERLLTP</sequence>
<dbReference type="InterPro" id="IPR003646">
    <property type="entry name" value="SH3-like_bac-type"/>
</dbReference>
<proteinExistence type="predicted"/>
<organism evidence="2 3">
    <name type="scientific">Loktanella fryxellensis</name>
    <dbReference type="NCBI Taxonomy" id="245187"/>
    <lineage>
        <taxon>Bacteria</taxon>
        <taxon>Pseudomonadati</taxon>
        <taxon>Pseudomonadota</taxon>
        <taxon>Alphaproteobacteria</taxon>
        <taxon>Rhodobacterales</taxon>
        <taxon>Roseobacteraceae</taxon>
        <taxon>Loktanella</taxon>
    </lineage>
</organism>
<accession>A0A1H8ILL1</accession>
<dbReference type="SMART" id="SM00287">
    <property type="entry name" value="SH3b"/>
    <property type="match status" value="1"/>
</dbReference>
<dbReference type="RefSeq" id="WP_177174688.1">
    <property type="nucleotide sequence ID" value="NZ_FOCI01000026.1"/>
</dbReference>
<dbReference type="Gene3D" id="2.30.30.40">
    <property type="entry name" value="SH3 Domains"/>
    <property type="match status" value="1"/>
</dbReference>
<evidence type="ECO:0000313" key="3">
    <source>
        <dbReference type="Proteomes" id="UP000199585"/>
    </source>
</evidence>
<keyword evidence="3" id="KW-1185">Reference proteome</keyword>
<evidence type="ECO:0000259" key="1">
    <source>
        <dbReference type="PROSITE" id="PS51781"/>
    </source>
</evidence>
<dbReference type="STRING" id="245187.SAMN04488003_12642"/>
<feature type="domain" description="SH3b" evidence="1">
    <location>
        <begin position="114"/>
        <end position="183"/>
    </location>
</feature>
<dbReference type="Proteomes" id="UP000199585">
    <property type="component" value="Unassembled WGS sequence"/>
</dbReference>
<gene>
    <name evidence="2" type="ORF">SAMN04488003_12642</name>
</gene>
<dbReference type="AlphaFoldDB" id="A0A1H8ILL1"/>
<name>A0A1H8ILL1_9RHOB</name>
<evidence type="ECO:0000313" key="2">
    <source>
        <dbReference type="EMBL" id="SEN69222.1"/>
    </source>
</evidence>
<protein>
    <submittedName>
        <fullName evidence="2">SH3 domain-containing protein</fullName>
    </submittedName>
</protein>
<dbReference type="Pfam" id="PF08239">
    <property type="entry name" value="SH3_3"/>
    <property type="match status" value="1"/>
</dbReference>
<reference evidence="2 3" key="1">
    <citation type="submission" date="2016-10" db="EMBL/GenBank/DDBJ databases">
        <authorList>
            <person name="de Groot N.N."/>
        </authorList>
    </citation>
    <scope>NUCLEOTIDE SEQUENCE [LARGE SCALE GENOMIC DNA]</scope>
    <source>
        <strain evidence="2 3">DSM 16213</strain>
    </source>
</reference>
<dbReference type="PROSITE" id="PS51781">
    <property type="entry name" value="SH3B"/>
    <property type="match status" value="1"/>
</dbReference>